<dbReference type="PANTHER" id="PTHR23113">
    <property type="entry name" value="GUANINE NUCLEOTIDE EXCHANGE FACTOR"/>
    <property type="match status" value="1"/>
</dbReference>
<dbReference type="PROSITE" id="PS50212">
    <property type="entry name" value="RASGEF_NTER"/>
    <property type="match status" value="3"/>
</dbReference>
<evidence type="ECO:0000313" key="5">
    <source>
        <dbReference type="EMBL" id="NDV29030.1"/>
    </source>
</evidence>
<dbReference type="EMBL" id="GIBP01000061">
    <property type="protein sequence ID" value="NDV29030.1"/>
    <property type="molecule type" value="Transcribed_RNA"/>
</dbReference>
<feature type="domain" description="Ras-GEF" evidence="3">
    <location>
        <begin position="596"/>
        <end position="834"/>
    </location>
</feature>
<dbReference type="Pfam" id="PF00618">
    <property type="entry name" value="RasGEF_N"/>
    <property type="match status" value="3"/>
</dbReference>
<evidence type="ECO:0008006" key="6">
    <source>
        <dbReference type="Google" id="ProtNLM"/>
    </source>
</evidence>
<dbReference type="SMART" id="SM00147">
    <property type="entry name" value="RasGEF"/>
    <property type="match status" value="3"/>
</dbReference>
<dbReference type="GO" id="GO:0007265">
    <property type="term" value="P:Ras protein signal transduction"/>
    <property type="evidence" value="ECO:0007669"/>
    <property type="project" value="TreeGrafter"/>
</dbReference>
<dbReference type="InterPro" id="IPR036964">
    <property type="entry name" value="RASGEF_cat_dom_sf"/>
</dbReference>
<feature type="domain" description="N-terminal Ras-GEF" evidence="4">
    <location>
        <begin position="444"/>
        <end position="559"/>
    </location>
</feature>
<dbReference type="Gene3D" id="1.20.870.10">
    <property type="entry name" value="Son of sevenless (SoS) protein Chain: S domain 1"/>
    <property type="match status" value="3"/>
</dbReference>
<proteinExistence type="predicted"/>
<dbReference type="InterPro" id="IPR008937">
    <property type="entry name" value="Ras-like_GEF"/>
</dbReference>
<evidence type="ECO:0000256" key="1">
    <source>
        <dbReference type="ARBA" id="ARBA00022658"/>
    </source>
</evidence>
<feature type="domain" description="N-terminal Ras-GEF" evidence="4">
    <location>
        <begin position="20"/>
        <end position="134"/>
    </location>
</feature>
<dbReference type="PANTHER" id="PTHR23113:SF368">
    <property type="entry name" value="CELL DIVISION CONTROL PROTEIN 25"/>
    <property type="match status" value="1"/>
</dbReference>
<dbReference type="InterPro" id="IPR000651">
    <property type="entry name" value="Ras-like_Gua-exchang_fac_N"/>
</dbReference>
<dbReference type="Pfam" id="PF00617">
    <property type="entry name" value="RasGEF"/>
    <property type="match status" value="3"/>
</dbReference>
<dbReference type="InterPro" id="IPR023578">
    <property type="entry name" value="Ras_GEF_dom_sf"/>
</dbReference>
<keyword evidence="1 2" id="KW-0344">Guanine-nucleotide releasing factor</keyword>
<feature type="domain" description="Ras-GEF" evidence="3">
    <location>
        <begin position="173"/>
        <end position="404"/>
    </location>
</feature>
<dbReference type="Gene3D" id="1.10.840.10">
    <property type="entry name" value="Ras guanine-nucleotide exchange factors catalytic domain"/>
    <property type="match status" value="3"/>
</dbReference>
<dbReference type="SMART" id="SM00229">
    <property type="entry name" value="RasGEFN"/>
    <property type="match status" value="3"/>
</dbReference>
<dbReference type="SUPFAM" id="SSF48366">
    <property type="entry name" value="Ras GEF"/>
    <property type="match status" value="3"/>
</dbReference>
<dbReference type="CDD" id="cd00155">
    <property type="entry name" value="RasGEF"/>
    <property type="match status" value="1"/>
</dbReference>
<dbReference type="GO" id="GO:0005886">
    <property type="term" value="C:plasma membrane"/>
    <property type="evidence" value="ECO:0007669"/>
    <property type="project" value="TreeGrafter"/>
</dbReference>
<accession>A0A6B2KW55</accession>
<evidence type="ECO:0000256" key="2">
    <source>
        <dbReference type="PROSITE-ProRule" id="PRU00168"/>
    </source>
</evidence>
<sequence>MGSPTALVRELREVQSKGQLGAANNRFTFNELIEKMTSPSTDQEEIFVFLLTYRSICTPTELFQAISARFLGTDQDIIQLRCIIVFRNWVDNHWMDFEKDKESLFPAFSGAAERWKGHSPKMIKSIVGLVERIDKKMRGDISGASQNVIHSHPPPPLAVEPTKQGTLTIMDIDSLEFARQLTLRESEYFRNIQPWECLGQLWTKPKKDQLVPNMMKAIKWFNDIGYWVQWEILTELKIKRRAQKITKFLEICEHLMALQNLNGVLEILGAFDTTQLFRLQKTFCLVPSRYVSIHTRLHELMSTDSNYKNIRQHIATLTPPCVPYIGIYLSNFIKIEEGNEDTIEGKINFKKRHLLAGTIREIQQFQQLPYNFTPIPRIQEYLQNLEFIRDEEQLYQFSNYLEPKPGTVEEPVMPASLKDIIEAREARLKRENDKGKDEEDEDIALEEAGAVTFDQLIQQITSKDTTPELLLDFVLTYQTICSAVQLLNALEARFKDDSSDDIIRLRCINVFRIWIDNNWIDFEKEKAVLVPKFKEFVQYIQAKFSKFSTTMNGLVEKVEKKISGTYEVTTTKFETTPPPSIEPLKSNRRLQLADIDSLEVARQLTLIEHELLRAIPIHELSNWSKFILNNMQNSHSKDDSCINIIKFFDWCEGLKLWVNIELSDQSYSKSRTRTIVKFIDICESLVTLNNSNAAMEILYALHVHNVAHLKKYTSSRSSNPFPKLNALLSMEKGFKSFKNFTNFTAPCVPYLRVYMEELSRIEVGYQNNLKDKINFHKRRLMAAIMKDLKQAQNLIFSLNVHSKIQEFIKTKAKEDDQKVDELFFYDERIEVSQSEDTASSVEWVTFESLISSITSKETTPEMLSEFMLTYRTFCTPQQLFEAIVKRFKETSDDIIKVRCFNVYRLWVDNHWNDFARDKDSLMPLITGFSTWIQNNQKAKFEATTISAIMDKIEKKSTGTWEVTSTLSEAEAPVPIEPTKQKNLSVLDIDSLELARQLTIISSEYLSKVEDLELLGCSADMLVHGSPRAQSNESAPNLEKLVSWKGDICYWVQNEIQTETKIKKRSAILQKFIEVCENLLTINNFDTLFDIVKAIRSPSVKRLKRTLIQLPKPVLQALDKLLQFTSPADHFKNIRKHLQTVTCSLPPLEIYFQDMDHINSKHQELKDGKINNTKRKAVANVLREIKEKINLPKFKLVPRIKEFLVNKQSQLVRSTSALDSFSVYLEPPSRAFLNLDVTEPPALLKEILERKRADPKDPTASSFATISSTISSSLKKPLLKSSKSKDYIYSNVVTPSTPPTDPELELIENETNELLAHINKSTDELLSEVVKRVEAFRQETIKKVEAQKISRIEQLNKRKTEWISIAQHDEEIAKLKAQIIELGAIPVVTGDN</sequence>
<name>A0A6B2KW55_9EUKA</name>
<dbReference type="CDD" id="cd06224">
    <property type="entry name" value="REM"/>
    <property type="match status" value="3"/>
</dbReference>
<dbReference type="GO" id="GO:0005085">
    <property type="term" value="F:guanyl-nucleotide exchange factor activity"/>
    <property type="evidence" value="ECO:0007669"/>
    <property type="project" value="UniProtKB-KW"/>
</dbReference>
<feature type="domain" description="N-terminal Ras-GEF" evidence="4">
    <location>
        <begin position="837"/>
        <end position="953"/>
    </location>
</feature>
<organism evidence="5">
    <name type="scientific">Arcella intermedia</name>
    <dbReference type="NCBI Taxonomy" id="1963864"/>
    <lineage>
        <taxon>Eukaryota</taxon>
        <taxon>Amoebozoa</taxon>
        <taxon>Tubulinea</taxon>
        <taxon>Elardia</taxon>
        <taxon>Arcellinida</taxon>
        <taxon>Sphaerothecina</taxon>
        <taxon>Arcellidae</taxon>
        <taxon>Arcella</taxon>
    </lineage>
</organism>
<reference evidence="5" key="1">
    <citation type="journal article" date="2020" name="J. Eukaryot. Microbiol.">
        <title>De novo Sequencing, Assembly and Annotation of the Transcriptome for the Free-Living Testate Amoeba Arcella intermedia.</title>
        <authorList>
            <person name="Ribeiro G.M."/>
            <person name="Porfirio-Sousa A.L."/>
            <person name="Maurer-Alcala X.X."/>
            <person name="Katz L.A."/>
            <person name="Lahr D.J.G."/>
        </authorList>
    </citation>
    <scope>NUCLEOTIDE SEQUENCE</scope>
</reference>
<evidence type="ECO:0000259" key="3">
    <source>
        <dbReference type="PROSITE" id="PS50009"/>
    </source>
</evidence>
<evidence type="ECO:0000259" key="4">
    <source>
        <dbReference type="PROSITE" id="PS50212"/>
    </source>
</evidence>
<protein>
    <recommendedName>
        <fullName evidence="6">Ras-GEF domain-containing protein</fullName>
    </recommendedName>
</protein>
<feature type="domain" description="Ras-GEF" evidence="3">
    <location>
        <begin position="989"/>
        <end position="1227"/>
    </location>
</feature>
<dbReference type="PROSITE" id="PS50009">
    <property type="entry name" value="RASGEF_CAT"/>
    <property type="match status" value="3"/>
</dbReference>
<dbReference type="InterPro" id="IPR001895">
    <property type="entry name" value="RASGEF_cat_dom"/>
</dbReference>